<dbReference type="EMBL" id="CP035282">
    <property type="protein sequence ID" value="QAT61307.1"/>
    <property type="molecule type" value="Genomic_DNA"/>
</dbReference>
<dbReference type="SMART" id="SM01007">
    <property type="entry name" value="Aldolase_II"/>
    <property type="match status" value="1"/>
</dbReference>
<dbReference type="GO" id="GO:0046872">
    <property type="term" value="F:metal ion binding"/>
    <property type="evidence" value="ECO:0007669"/>
    <property type="project" value="UniProtKB-KW"/>
</dbReference>
<protein>
    <submittedName>
        <fullName evidence="4">Class II aldolase/adducin family protein</fullName>
    </submittedName>
</protein>
<gene>
    <name evidence="4" type="ORF">EQM13_06725</name>
</gene>
<dbReference type="Pfam" id="PF00596">
    <property type="entry name" value="Aldolase_II"/>
    <property type="match status" value="1"/>
</dbReference>
<keyword evidence="2" id="KW-0456">Lyase</keyword>
<name>A0A410QBH2_9FIRM</name>
<keyword evidence="5" id="KW-1185">Reference proteome</keyword>
<sequence length="222" mass="24501">MKNKIEKAKQDVMWGVKMMVERGYSLGTAGNISARVEGEDLFVITPSSRPYNTLELNDLCLIDMKGNIVDAKFKPSVEATMHRFIYLDRIEVNDIIHSHSKYGTLVSSIENIKELPIIDVESISYLGGEVPIAPFAPAGSLELATSVKNSIGTSAGVLMENHGTIGVGITMEKALIASDNIERTSEQFLFLLATGLRKKEIPNDYVNKVREISKVNRKISTK</sequence>
<dbReference type="AlphaFoldDB" id="A0A410QBH2"/>
<dbReference type="GO" id="GO:0016832">
    <property type="term" value="F:aldehyde-lyase activity"/>
    <property type="evidence" value="ECO:0007669"/>
    <property type="project" value="TreeGrafter"/>
</dbReference>
<dbReference type="RefSeq" id="WP_071141059.1">
    <property type="nucleotide sequence ID" value="NZ_CP035282.1"/>
</dbReference>
<evidence type="ECO:0000256" key="2">
    <source>
        <dbReference type="ARBA" id="ARBA00023239"/>
    </source>
</evidence>
<proteinExistence type="predicted"/>
<evidence type="ECO:0000313" key="5">
    <source>
        <dbReference type="Proteomes" id="UP000287969"/>
    </source>
</evidence>
<evidence type="ECO:0000259" key="3">
    <source>
        <dbReference type="SMART" id="SM01007"/>
    </source>
</evidence>
<accession>A0A410QBH2</accession>
<dbReference type="Proteomes" id="UP000287969">
    <property type="component" value="Chromosome"/>
</dbReference>
<evidence type="ECO:0000313" key="4">
    <source>
        <dbReference type="EMBL" id="QAT61307.1"/>
    </source>
</evidence>
<dbReference type="InterPro" id="IPR001303">
    <property type="entry name" value="Aldolase_II/adducin_N"/>
</dbReference>
<dbReference type="GO" id="GO:0005829">
    <property type="term" value="C:cytosol"/>
    <property type="evidence" value="ECO:0007669"/>
    <property type="project" value="TreeGrafter"/>
</dbReference>
<dbReference type="Gene3D" id="3.40.225.10">
    <property type="entry name" value="Class II aldolase/adducin N-terminal domain"/>
    <property type="match status" value="1"/>
</dbReference>
<feature type="domain" description="Class II aldolase/adducin N-terminal" evidence="3">
    <location>
        <begin position="10"/>
        <end position="189"/>
    </location>
</feature>
<dbReference type="InterPro" id="IPR036409">
    <property type="entry name" value="Aldolase_II/adducin_N_sf"/>
</dbReference>
<dbReference type="PANTHER" id="PTHR22789">
    <property type="entry name" value="FUCULOSE PHOSPHATE ALDOLASE"/>
    <property type="match status" value="1"/>
</dbReference>
<dbReference type="KEGG" id="spoa:EQM13_06725"/>
<keyword evidence="1" id="KW-0479">Metal-binding</keyword>
<organism evidence="4 5">
    <name type="scientific">Acidilutibacter cellobiosedens</name>
    <dbReference type="NCBI Taxonomy" id="2507161"/>
    <lineage>
        <taxon>Bacteria</taxon>
        <taxon>Bacillati</taxon>
        <taxon>Bacillota</taxon>
        <taxon>Tissierellia</taxon>
        <taxon>Tissierellales</taxon>
        <taxon>Acidilutibacteraceae</taxon>
        <taxon>Acidilutibacter</taxon>
    </lineage>
</organism>
<dbReference type="SUPFAM" id="SSF53639">
    <property type="entry name" value="AraD/HMP-PK domain-like"/>
    <property type="match status" value="1"/>
</dbReference>
<dbReference type="PANTHER" id="PTHR22789:SF0">
    <property type="entry name" value="3-OXO-TETRONATE 4-PHOSPHATE DECARBOXYLASE-RELATED"/>
    <property type="match status" value="1"/>
</dbReference>
<dbReference type="InterPro" id="IPR050197">
    <property type="entry name" value="Aldolase_class_II_sugar_metab"/>
</dbReference>
<evidence type="ECO:0000256" key="1">
    <source>
        <dbReference type="ARBA" id="ARBA00022723"/>
    </source>
</evidence>
<dbReference type="GO" id="GO:0019323">
    <property type="term" value="P:pentose catabolic process"/>
    <property type="evidence" value="ECO:0007669"/>
    <property type="project" value="TreeGrafter"/>
</dbReference>
<reference evidence="5" key="1">
    <citation type="submission" date="2019-01" db="EMBL/GenBank/DDBJ databases">
        <title>Draft genomes of a novel of Sporanaerobacter strains.</title>
        <authorList>
            <person name="Ma S."/>
        </authorList>
    </citation>
    <scope>NUCLEOTIDE SEQUENCE [LARGE SCALE GENOMIC DNA]</scope>
    <source>
        <strain evidence="5">NJN-17</strain>
    </source>
</reference>
<dbReference type="OrthoDB" id="9786287at2"/>